<sequence length="1498" mass="165898">MTLGIRPGSSFAYVANEVAAGAENYYSAAVATGEPAGVWRGSAAAELGLTGKANDTQLEALFGHFVDPRDERFEQRDKWHEATKLGRKPPKYRSQEEIFSELVAREVNPAGIEEERAEELWHQAGKQTREARAFFDATYSPPKSVSVLYTAFMAESVAAKQRGDDVESARWAAKAETVEESVVQASEAMIRRMEREAGYSRAGYHGGKLKSGETTGRWIDGKGFIVASFLQHTSRPTNGREDPQLHVHNLIANRIECADGVWRTLDGRALYQERAASGAVADRVMQAHLQRELGVTFAYDPKSKSHEIVGISRGVREAFSSRRTAINALLPEYVAAFENRMGREPSALELSELAQRATLKSRQAKLTKDDVKTLEEKVVEWTAQAQESVEIDLSEIAHGVINTRDEASADRVFDVDAVIARAVESVQETKTTWTRSDLAMHLHRHLPSELGSLDTEYQDRILAELSRRAIEADSERAGTDGEILPLDVPDFVDTPEVFQLTNGESAFRRHGSEQFATRRVLTAEARIERAAHDTELVSCIESEAAMEAVWEVNNQLRQADPEGVAKLGADQAAVVAGVLSSGKPLETLVGPAGTGKSFVMGTLADQWEKRIGGRVFGLATAQNAAGVLADEGLTATDNITAWLMNQRDIESSKVTPEGVAEWRLRPGDMVIVDEASMVDSVALSEIQQRTEAARAKLLLVGDHEQIDAVGAGGGFLLAQQAADRAYQLEEVRRFKSTWEKEASLRLRDGDDSVVREYDTHGRLKGCENLEDAYTQAVEAYTADIVAGRQAYLITDTNENANELSVRVRDRLVSYGLVEGQGVAIGKDQTRAIAGVGDILQARRNNRNITNAVGNCMVNRGRYLVTETHESGGLTVQPMGDNGTLGHSIDVPADYAQTQMSLAYATTQHGVQGATGDNGYGIITSSTSADAAYVAATRGRDLNLLFVVDETDPKMADQTAAPAPKEEHQRSAATIFASVIESGTPQRSATQTHRDNLADAGSMRVIGHRLYESRRRLSELKYKSLVAELLDEGTAVRLARDDAAPELYRLLESCEQAGHDPRQVASEAIGMRELESADSVAQVIHWRITDMMEVDLSADPHEEKDSTERDVALGYAERLPAGDSAIHKYAQAWAQRADERVSELGIIVAERPPQWAIEHLGPVPVEHEEHTAERAEWIKRAGTVEAYCETYSLTEQANVIGRVPSVAMPERRDEWRAAWQALGRPDPIADERQMSQTQLQRTIEAYNAEKQWAPPAVANELREASSAAIQGRIELDHRRAELSQIEPTDERHQQLAEEIDMAEEDLTVIEERRDKLDYVNDTRNDWHTQTEDARTAANAAQAELKRREREAERNRQKEEVTTERDQEQAADRSVNQKPEVTRDAEHESATTEVEPNDRGKELAEADRDQTRDEPTDETERELSSVAKAFPRKVKEINADRAVSEADKAREQIRERIAAAKNAAENKQEIDKQASADQEWRRREMERTAREAAVDQGLER</sequence>
<dbReference type="Gene3D" id="3.40.50.300">
    <property type="entry name" value="P-loop containing nucleotide triphosphate hydrolases"/>
    <property type="match status" value="2"/>
</dbReference>
<feature type="region of interest" description="Disordered" evidence="1">
    <location>
        <begin position="1326"/>
        <end position="1447"/>
    </location>
</feature>
<feature type="compositionally biased region" description="Basic and acidic residues" evidence="1">
    <location>
        <begin position="1342"/>
        <end position="1369"/>
    </location>
</feature>
<evidence type="ECO:0000313" key="4">
    <source>
        <dbReference type="Proteomes" id="UP000662939"/>
    </source>
</evidence>
<name>A0A895XP81_9ACTN</name>
<dbReference type="SUPFAM" id="SSF52540">
    <property type="entry name" value="P-loop containing nucleoside triphosphate hydrolases"/>
    <property type="match status" value="2"/>
</dbReference>
<dbReference type="NCBIfam" id="NF041492">
    <property type="entry name" value="MobF"/>
    <property type="match status" value="1"/>
</dbReference>
<proteinExistence type="predicted"/>
<dbReference type="Proteomes" id="UP000662939">
    <property type="component" value="Plasmid p1"/>
</dbReference>
<dbReference type="RefSeq" id="WP_213173159.1">
    <property type="nucleotide sequence ID" value="NZ_CP070498.1"/>
</dbReference>
<protein>
    <submittedName>
        <fullName evidence="3">Relaxase domain-containing protein</fullName>
    </submittedName>
</protein>
<dbReference type="EMBL" id="CP070498">
    <property type="protein sequence ID" value="QSB07164.1"/>
    <property type="molecule type" value="Genomic_DNA"/>
</dbReference>
<geneLocation type="plasmid" evidence="3 4">
    <name>p1</name>
</geneLocation>
<evidence type="ECO:0000256" key="1">
    <source>
        <dbReference type="SAM" id="MobiDB-lite"/>
    </source>
</evidence>
<dbReference type="Pfam" id="PF08751">
    <property type="entry name" value="TrwC"/>
    <property type="match status" value="1"/>
</dbReference>
<keyword evidence="4" id="KW-1185">Reference proteome</keyword>
<gene>
    <name evidence="3" type="ORF">JQS30_17125</name>
</gene>
<feature type="compositionally biased region" description="Basic and acidic residues" evidence="1">
    <location>
        <begin position="1431"/>
        <end position="1447"/>
    </location>
</feature>
<organism evidence="3 4">
    <name type="scientific">Natronoglycomyces albus</name>
    <dbReference type="NCBI Taxonomy" id="2811108"/>
    <lineage>
        <taxon>Bacteria</taxon>
        <taxon>Bacillati</taxon>
        <taxon>Actinomycetota</taxon>
        <taxon>Actinomycetes</taxon>
        <taxon>Glycomycetales</taxon>
        <taxon>Glycomycetaceae</taxon>
        <taxon>Natronoglycomyces</taxon>
    </lineage>
</organism>
<dbReference type="Pfam" id="PF13604">
    <property type="entry name" value="AAA_30"/>
    <property type="match status" value="1"/>
</dbReference>
<feature type="region of interest" description="Disordered" evidence="1">
    <location>
        <begin position="1460"/>
        <end position="1498"/>
    </location>
</feature>
<keyword evidence="3" id="KW-0614">Plasmid</keyword>
<dbReference type="KEGG" id="nav:JQS30_17125"/>
<feature type="compositionally biased region" description="Basic and acidic residues" evidence="1">
    <location>
        <begin position="1378"/>
        <end position="1412"/>
    </location>
</feature>
<dbReference type="InterPro" id="IPR027417">
    <property type="entry name" value="P-loop_NTPase"/>
</dbReference>
<feature type="domain" description="TrwC relaxase" evidence="2">
    <location>
        <begin position="11"/>
        <end position="387"/>
    </location>
</feature>
<dbReference type="InterPro" id="IPR014862">
    <property type="entry name" value="TrwC"/>
</dbReference>
<dbReference type="Gene3D" id="2.30.30.940">
    <property type="match status" value="1"/>
</dbReference>
<evidence type="ECO:0000259" key="2">
    <source>
        <dbReference type="Pfam" id="PF08751"/>
    </source>
</evidence>
<accession>A0A895XP81</accession>
<reference evidence="3" key="1">
    <citation type="submission" date="2021-02" db="EMBL/GenBank/DDBJ databases">
        <title>Natronoglycomyces albus gen. nov., sp. nov, a haloalkaliphilic actinobacterium from a soda solonchak soil.</title>
        <authorList>
            <person name="Sorokin D.Y."/>
            <person name="Khijniak T.V."/>
            <person name="Zakharycheva A.P."/>
            <person name="Boueva O.V."/>
            <person name="Ariskina E.V."/>
            <person name="Hahnke R.L."/>
            <person name="Bunk B."/>
            <person name="Sproer C."/>
            <person name="Schumann P."/>
            <person name="Evtushenko L.I."/>
            <person name="Kublanov I.V."/>
        </authorList>
    </citation>
    <scope>NUCLEOTIDE SEQUENCE</scope>
    <source>
        <strain evidence="3">DSM 106290</strain>
        <plasmid evidence="3">p1</plasmid>
    </source>
</reference>
<dbReference type="SUPFAM" id="SSF55464">
    <property type="entry name" value="Origin of replication-binding domain, RBD-like"/>
    <property type="match status" value="1"/>
</dbReference>
<evidence type="ECO:0000313" key="3">
    <source>
        <dbReference type="EMBL" id="QSB07164.1"/>
    </source>
</evidence>